<accession>A0A0F9C9D7</accession>
<comment type="caution">
    <text evidence="1">The sequence shown here is derived from an EMBL/GenBank/DDBJ whole genome shotgun (WGS) entry which is preliminary data.</text>
</comment>
<dbReference type="AlphaFoldDB" id="A0A0F9C9D7"/>
<reference evidence="1" key="1">
    <citation type="journal article" date="2015" name="Nature">
        <title>Complex archaea that bridge the gap between prokaryotes and eukaryotes.</title>
        <authorList>
            <person name="Spang A."/>
            <person name="Saw J.H."/>
            <person name="Jorgensen S.L."/>
            <person name="Zaremba-Niedzwiedzka K."/>
            <person name="Martijn J."/>
            <person name="Lind A.E."/>
            <person name="van Eijk R."/>
            <person name="Schleper C."/>
            <person name="Guy L."/>
            <person name="Ettema T.J."/>
        </authorList>
    </citation>
    <scope>NUCLEOTIDE SEQUENCE</scope>
</reference>
<sequence>TENIKLHSELKGDSIDLIIQFFNFAVEKIDTFNPKILLPDNKRIKKIVNDLKLKILEKRLNTPQTQNNKKNLLDGERYEISAQIAKKIGRLLDKALYSKFKNKRKPLR</sequence>
<organism evidence="1">
    <name type="scientific">marine sediment metagenome</name>
    <dbReference type="NCBI Taxonomy" id="412755"/>
    <lineage>
        <taxon>unclassified sequences</taxon>
        <taxon>metagenomes</taxon>
        <taxon>ecological metagenomes</taxon>
    </lineage>
</organism>
<name>A0A0F9C9D7_9ZZZZ</name>
<feature type="non-terminal residue" evidence="1">
    <location>
        <position position="1"/>
    </location>
</feature>
<proteinExistence type="predicted"/>
<gene>
    <name evidence="1" type="ORF">LCGC14_2349900</name>
</gene>
<protein>
    <submittedName>
        <fullName evidence="1">Uncharacterized protein</fullName>
    </submittedName>
</protein>
<dbReference type="EMBL" id="LAZR01034189">
    <property type="protein sequence ID" value="KKL46008.1"/>
    <property type="molecule type" value="Genomic_DNA"/>
</dbReference>
<evidence type="ECO:0000313" key="1">
    <source>
        <dbReference type="EMBL" id="KKL46008.1"/>
    </source>
</evidence>